<sequence>MKQILQYIEEDSFFHHLHPLTKLVWAIAMCLVCFICSNLYFLAFVVLTNIGIAWGSKILKEALPTFKMFFVLGAFLMLFQMLFMTEGEIVFKLGNWLALTDKGVESGLLLALRMSGALIPLSLMLMLTSVNDLAAELVEKLHIPYKYTFVMTTALRFIPTFAKEMDQIIQAQVCRGCDLDSKNFFKKAKVIIPMSIPLLVSSVRKIEKQAMALEIKGFDAPNRSRYREVTAGKGDLIMGVYIILLMLISILIQL</sequence>
<keyword evidence="2" id="KW-1185">Reference proteome</keyword>
<gene>
    <name evidence="1" type="ORF">CS063_17170</name>
</gene>
<protein>
    <submittedName>
        <fullName evidence="1">Cobalt ABC transporter</fullName>
    </submittedName>
</protein>
<organism evidence="1 2">
    <name type="scientific">Sporanaerobium hydrogeniformans</name>
    <dbReference type="NCBI Taxonomy" id="3072179"/>
    <lineage>
        <taxon>Bacteria</taxon>
        <taxon>Bacillati</taxon>
        <taxon>Bacillota</taxon>
        <taxon>Clostridia</taxon>
        <taxon>Lachnospirales</taxon>
        <taxon>Lachnospiraceae</taxon>
        <taxon>Sporanaerobium</taxon>
    </lineage>
</organism>
<evidence type="ECO:0000313" key="2">
    <source>
        <dbReference type="Proteomes" id="UP000224460"/>
    </source>
</evidence>
<dbReference type="EMBL" id="PEDL01000046">
    <property type="protein sequence ID" value="PHV69193.1"/>
    <property type="molecule type" value="Genomic_DNA"/>
</dbReference>
<reference evidence="1" key="1">
    <citation type="submission" date="2017-10" db="EMBL/GenBank/DDBJ databases">
        <title>Genome sequence of cellulolytic Lachnospiraceae bacterium XHS1971 isolated from hotspring sediment.</title>
        <authorList>
            <person name="Vasudevan G."/>
            <person name="Joshi A.J."/>
            <person name="Hivarkar S."/>
            <person name="Lanjekar V.B."/>
            <person name="Dhakephalkar P.K."/>
            <person name="Dagar S."/>
        </authorList>
    </citation>
    <scope>NUCLEOTIDE SEQUENCE</scope>
    <source>
        <strain evidence="1">XHS1971</strain>
    </source>
</reference>
<accession>A0AC61D8W1</accession>
<name>A0AC61D8W1_9FIRM</name>
<dbReference type="Proteomes" id="UP000224460">
    <property type="component" value="Unassembled WGS sequence"/>
</dbReference>
<comment type="caution">
    <text evidence="1">The sequence shown here is derived from an EMBL/GenBank/DDBJ whole genome shotgun (WGS) entry which is preliminary data.</text>
</comment>
<proteinExistence type="predicted"/>
<evidence type="ECO:0000313" key="1">
    <source>
        <dbReference type="EMBL" id="PHV69193.1"/>
    </source>
</evidence>